<dbReference type="Pfam" id="PF08240">
    <property type="entry name" value="ADH_N"/>
    <property type="match status" value="1"/>
</dbReference>
<keyword evidence="2" id="KW-0560">Oxidoreductase</keyword>
<dbReference type="SUPFAM" id="SSF50129">
    <property type="entry name" value="GroES-like"/>
    <property type="match status" value="1"/>
</dbReference>
<evidence type="ECO:0000313" key="4">
    <source>
        <dbReference type="EMBL" id="EPE05997.1"/>
    </source>
</evidence>
<dbReference type="VEuPathDB" id="FungiDB:F503_02826"/>
<dbReference type="InterPro" id="IPR036291">
    <property type="entry name" value="NAD(P)-bd_dom_sf"/>
</dbReference>
<evidence type="ECO:0000313" key="5">
    <source>
        <dbReference type="Proteomes" id="UP000016923"/>
    </source>
</evidence>
<organism evidence="4 5">
    <name type="scientific">Ophiostoma piceae (strain UAMH 11346)</name>
    <name type="common">Sap stain fungus</name>
    <dbReference type="NCBI Taxonomy" id="1262450"/>
    <lineage>
        <taxon>Eukaryota</taxon>
        <taxon>Fungi</taxon>
        <taxon>Dikarya</taxon>
        <taxon>Ascomycota</taxon>
        <taxon>Pezizomycotina</taxon>
        <taxon>Sordariomycetes</taxon>
        <taxon>Sordariomycetidae</taxon>
        <taxon>Ophiostomatales</taxon>
        <taxon>Ophiostomataceae</taxon>
        <taxon>Ophiostoma</taxon>
    </lineage>
</organism>
<reference evidence="4 5" key="1">
    <citation type="journal article" date="2013" name="BMC Genomics">
        <title>The genome and transcriptome of the pine saprophyte Ophiostoma piceae, and a comparison with the bark beetle-associated pine pathogen Grosmannia clavigera.</title>
        <authorList>
            <person name="Haridas S."/>
            <person name="Wang Y."/>
            <person name="Lim L."/>
            <person name="Massoumi Alamouti S."/>
            <person name="Jackman S."/>
            <person name="Docking R."/>
            <person name="Robertson G."/>
            <person name="Birol I."/>
            <person name="Bohlmann J."/>
            <person name="Breuil C."/>
        </authorList>
    </citation>
    <scope>NUCLEOTIDE SEQUENCE [LARGE SCALE GENOMIC DNA]</scope>
    <source>
        <strain evidence="4 5">UAMH 11346</strain>
    </source>
</reference>
<dbReference type="SUPFAM" id="SSF51735">
    <property type="entry name" value="NAD(P)-binding Rossmann-fold domains"/>
    <property type="match status" value="1"/>
</dbReference>
<dbReference type="OrthoDB" id="9992527at2759"/>
<feature type="domain" description="Enoyl reductase (ER)" evidence="3">
    <location>
        <begin position="5"/>
        <end position="361"/>
    </location>
</feature>
<dbReference type="PANTHER" id="PTHR45348:SF2">
    <property type="entry name" value="ZINC-TYPE ALCOHOL DEHYDROGENASE-LIKE PROTEIN C2E1P3.01"/>
    <property type="match status" value="1"/>
</dbReference>
<name>S3BZP2_OPHP1</name>
<dbReference type="Gene3D" id="3.90.180.10">
    <property type="entry name" value="Medium-chain alcohol dehydrogenases, catalytic domain"/>
    <property type="match status" value="1"/>
</dbReference>
<dbReference type="STRING" id="1262450.S3BZP2"/>
<dbReference type="OMA" id="HGAFGDY"/>
<comment type="similarity">
    <text evidence="1">Belongs to the zinc-containing alcohol dehydrogenase family.</text>
</comment>
<dbReference type="InterPro" id="IPR013154">
    <property type="entry name" value="ADH-like_N"/>
</dbReference>
<dbReference type="HOGENOM" id="CLU_026673_16_1_1"/>
<dbReference type="EMBL" id="KE148154">
    <property type="protein sequence ID" value="EPE05997.1"/>
    <property type="molecule type" value="Genomic_DNA"/>
</dbReference>
<dbReference type="PANTHER" id="PTHR45348">
    <property type="entry name" value="HYPOTHETICAL OXIDOREDUCTASE (EUROFUNG)"/>
    <property type="match status" value="1"/>
</dbReference>
<accession>S3BZP2</accession>
<evidence type="ECO:0000259" key="3">
    <source>
        <dbReference type="SMART" id="SM00829"/>
    </source>
</evidence>
<dbReference type="InterPro" id="IPR020843">
    <property type="entry name" value="ER"/>
</dbReference>
<dbReference type="InterPro" id="IPR047122">
    <property type="entry name" value="Trans-enoyl_RdTase-like"/>
</dbReference>
<proteinExistence type="inferred from homology"/>
<keyword evidence="5" id="KW-1185">Reference proteome</keyword>
<dbReference type="eggNOG" id="KOG1198">
    <property type="taxonomic scope" value="Eukaryota"/>
</dbReference>
<dbReference type="SMART" id="SM00829">
    <property type="entry name" value="PKS_ER"/>
    <property type="match status" value="1"/>
</dbReference>
<dbReference type="AlphaFoldDB" id="S3BZP2"/>
<sequence>MSIPSTTSALVIESKAKIVLKEVAAPRLRDDYVLVKTSAVALNPTDWKGAEGLVGSPIGTRVGCDYAGVVLAVGPKVKQDFKVGDRIAGGAHGSNQAELEDGAFAGVIAVKPDIAFKIPDSVSDQDAATFGLITTTVGLSFYHTVGLGLNRPSNPLSSPEAILIYGGASATGLIGIQFAKLAGYKVITTASAHNADYLKTLGADAVFDYHDSEAALASIKAELAGQPLKYAWDCVSFAETGEFCAKALAFSAPDVTKLEYVSLLPLDFPALTKIDARINARYVFYYTAFGEAFEKWGPVSADKEALDFAREFWVQTSDLIASGTLKAPRAYVNRGGAGLEGVLVGLQELKANKVSAGKLVYTL</sequence>
<dbReference type="InterPro" id="IPR011032">
    <property type="entry name" value="GroES-like_sf"/>
</dbReference>
<dbReference type="GO" id="GO:0016651">
    <property type="term" value="F:oxidoreductase activity, acting on NAD(P)H"/>
    <property type="evidence" value="ECO:0007669"/>
    <property type="project" value="InterPro"/>
</dbReference>
<dbReference type="Gene3D" id="3.40.50.720">
    <property type="entry name" value="NAD(P)-binding Rossmann-like Domain"/>
    <property type="match status" value="1"/>
</dbReference>
<dbReference type="Proteomes" id="UP000016923">
    <property type="component" value="Unassembled WGS sequence"/>
</dbReference>
<gene>
    <name evidence="4" type="ORF">F503_02826</name>
</gene>
<dbReference type="CDD" id="cd08249">
    <property type="entry name" value="enoyl_reductase_like"/>
    <property type="match status" value="1"/>
</dbReference>
<dbReference type="InterPro" id="IPR013149">
    <property type="entry name" value="ADH-like_C"/>
</dbReference>
<evidence type="ECO:0000256" key="1">
    <source>
        <dbReference type="ARBA" id="ARBA00008072"/>
    </source>
</evidence>
<evidence type="ECO:0000256" key="2">
    <source>
        <dbReference type="ARBA" id="ARBA00023002"/>
    </source>
</evidence>
<dbReference type="Pfam" id="PF00107">
    <property type="entry name" value="ADH_zinc_N"/>
    <property type="match status" value="1"/>
</dbReference>
<protein>
    <submittedName>
        <fullName evidence="4">Zinc-binding oxidoreductase</fullName>
    </submittedName>
</protein>